<proteinExistence type="predicted"/>
<keyword evidence="3" id="KW-1185">Reference proteome</keyword>
<reference evidence="2 3" key="1">
    <citation type="submission" date="2023-01" db="EMBL/GenBank/DDBJ databases">
        <title>Description of Helicobacter ibis sp. nov. isolated from faecal droppings of black-faced ibis (Theristicus melanopis).</title>
        <authorList>
            <person name="Lopez-Cantillo M."/>
            <person name="Vidal-Veuthey B."/>
            <person name="Mella A."/>
            <person name="De La Haba R."/>
            <person name="Collado L."/>
        </authorList>
    </citation>
    <scope>NUCLEOTIDE SEQUENCE [LARGE SCALE GENOMIC DNA]</scope>
    <source>
        <strain evidence="2 3">A82</strain>
    </source>
</reference>
<keyword evidence="1" id="KW-0472">Membrane</keyword>
<keyword evidence="1" id="KW-1133">Transmembrane helix</keyword>
<dbReference type="EMBL" id="JAQHXR010000002">
    <property type="protein sequence ID" value="MDA3969159.1"/>
    <property type="molecule type" value="Genomic_DNA"/>
</dbReference>
<dbReference type="Proteomes" id="UP001210261">
    <property type="component" value="Unassembled WGS sequence"/>
</dbReference>
<protein>
    <submittedName>
        <fullName evidence="2">Uncharacterized protein</fullName>
    </submittedName>
</protein>
<gene>
    <name evidence="2" type="ORF">PF021_05650</name>
</gene>
<evidence type="ECO:0000256" key="1">
    <source>
        <dbReference type="SAM" id="Phobius"/>
    </source>
</evidence>
<organism evidence="2 3">
    <name type="scientific">Helicobacter ibis</name>
    <dbReference type="NCBI Taxonomy" id="2962633"/>
    <lineage>
        <taxon>Bacteria</taxon>
        <taxon>Pseudomonadati</taxon>
        <taxon>Campylobacterota</taxon>
        <taxon>Epsilonproteobacteria</taxon>
        <taxon>Campylobacterales</taxon>
        <taxon>Helicobacteraceae</taxon>
        <taxon>Helicobacter</taxon>
    </lineage>
</organism>
<keyword evidence="1" id="KW-0812">Transmembrane</keyword>
<feature type="transmembrane region" description="Helical" evidence="1">
    <location>
        <begin position="107"/>
        <end position="131"/>
    </location>
</feature>
<accession>A0ABT4VEM5</accession>
<dbReference type="RefSeq" id="WP_271021462.1">
    <property type="nucleotide sequence ID" value="NZ_JAQHXR010000002.1"/>
</dbReference>
<comment type="caution">
    <text evidence="2">The sequence shown here is derived from an EMBL/GenBank/DDBJ whole genome shotgun (WGS) entry which is preliminary data.</text>
</comment>
<evidence type="ECO:0000313" key="2">
    <source>
        <dbReference type="EMBL" id="MDA3969159.1"/>
    </source>
</evidence>
<feature type="transmembrane region" description="Helical" evidence="1">
    <location>
        <begin position="20"/>
        <end position="49"/>
    </location>
</feature>
<feature type="transmembrane region" description="Helical" evidence="1">
    <location>
        <begin position="137"/>
        <end position="160"/>
    </location>
</feature>
<name>A0ABT4VEM5_9HELI</name>
<sequence length="161" mass="19430">MQTFSSVRRNSTDKKYLKNIILSICCIVYVCITDIFYLLPPLFGVIYILSQEYYEQHEYGAFYILVPYFIFFEASKGLLFLSSILFIVFSFKIVLPKFRRLFGYSKIFIPLFIFYAYFGYFAFLYLFSYLFDYPSPTFSFILVFYSIIESMLIWIFLWIFV</sequence>
<feature type="transmembrane region" description="Helical" evidence="1">
    <location>
        <begin position="69"/>
        <end position="95"/>
    </location>
</feature>
<evidence type="ECO:0000313" key="3">
    <source>
        <dbReference type="Proteomes" id="UP001210261"/>
    </source>
</evidence>